<dbReference type="Proteomes" id="UP000298030">
    <property type="component" value="Unassembled WGS sequence"/>
</dbReference>
<accession>A0A4Y7TU96</accession>
<evidence type="ECO:0000313" key="2">
    <source>
        <dbReference type="EMBL" id="TEB37760.1"/>
    </source>
</evidence>
<dbReference type="EMBL" id="QPFP01000003">
    <property type="protein sequence ID" value="TEB37760.1"/>
    <property type="molecule type" value="Genomic_DNA"/>
</dbReference>
<protein>
    <submittedName>
        <fullName evidence="2">Uncharacterized protein</fullName>
    </submittedName>
</protein>
<sequence>MSQNNQGGGREMVGEGKKAGESSPRHILHAESPDHIKGSLFPRQGEVVPLHLFTLPQWTVKYAGAGPTVVKYFPRDSGTSITRRSRRGGSQVGSKENIQPQLKALVAVGAMKRVVVAWILKRVTRARGVKVMRAVALKPGGRRMTTILRQRKNESDMVLGEDDETGGGWLEAVLEDLRDQTLAELEKHYNNILTKQDRNNI</sequence>
<name>A0A4Y7TU96_COPMI</name>
<feature type="compositionally biased region" description="Gly residues" evidence="1">
    <location>
        <begin position="1"/>
        <end position="11"/>
    </location>
</feature>
<gene>
    <name evidence="2" type="ORF">FA13DRAFT_1704917</name>
</gene>
<evidence type="ECO:0000256" key="1">
    <source>
        <dbReference type="SAM" id="MobiDB-lite"/>
    </source>
</evidence>
<feature type="compositionally biased region" description="Basic and acidic residues" evidence="1">
    <location>
        <begin position="12"/>
        <end position="24"/>
    </location>
</feature>
<reference evidence="2 3" key="1">
    <citation type="journal article" date="2019" name="Nat. Ecol. Evol.">
        <title>Megaphylogeny resolves global patterns of mushroom evolution.</title>
        <authorList>
            <person name="Varga T."/>
            <person name="Krizsan K."/>
            <person name="Foldi C."/>
            <person name="Dima B."/>
            <person name="Sanchez-Garcia M."/>
            <person name="Sanchez-Ramirez S."/>
            <person name="Szollosi G.J."/>
            <person name="Szarkandi J.G."/>
            <person name="Papp V."/>
            <person name="Albert L."/>
            <person name="Andreopoulos W."/>
            <person name="Angelini C."/>
            <person name="Antonin V."/>
            <person name="Barry K.W."/>
            <person name="Bougher N.L."/>
            <person name="Buchanan P."/>
            <person name="Buyck B."/>
            <person name="Bense V."/>
            <person name="Catcheside P."/>
            <person name="Chovatia M."/>
            <person name="Cooper J."/>
            <person name="Damon W."/>
            <person name="Desjardin D."/>
            <person name="Finy P."/>
            <person name="Geml J."/>
            <person name="Haridas S."/>
            <person name="Hughes K."/>
            <person name="Justo A."/>
            <person name="Karasinski D."/>
            <person name="Kautmanova I."/>
            <person name="Kiss B."/>
            <person name="Kocsube S."/>
            <person name="Kotiranta H."/>
            <person name="LaButti K.M."/>
            <person name="Lechner B.E."/>
            <person name="Liimatainen K."/>
            <person name="Lipzen A."/>
            <person name="Lukacs Z."/>
            <person name="Mihaltcheva S."/>
            <person name="Morgado L.N."/>
            <person name="Niskanen T."/>
            <person name="Noordeloos M.E."/>
            <person name="Ohm R.A."/>
            <person name="Ortiz-Santana B."/>
            <person name="Ovrebo C."/>
            <person name="Racz N."/>
            <person name="Riley R."/>
            <person name="Savchenko A."/>
            <person name="Shiryaev A."/>
            <person name="Soop K."/>
            <person name="Spirin V."/>
            <person name="Szebenyi C."/>
            <person name="Tomsovsky M."/>
            <person name="Tulloss R.E."/>
            <person name="Uehling J."/>
            <person name="Grigoriev I.V."/>
            <person name="Vagvolgyi C."/>
            <person name="Papp T."/>
            <person name="Martin F.M."/>
            <person name="Miettinen O."/>
            <person name="Hibbett D.S."/>
            <person name="Nagy L.G."/>
        </authorList>
    </citation>
    <scope>NUCLEOTIDE SEQUENCE [LARGE SCALE GENOMIC DNA]</scope>
    <source>
        <strain evidence="2 3">FP101781</strain>
    </source>
</reference>
<dbReference type="AlphaFoldDB" id="A0A4Y7TU96"/>
<comment type="caution">
    <text evidence="2">The sequence shown here is derived from an EMBL/GenBank/DDBJ whole genome shotgun (WGS) entry which is preliminary data.</text>
</comment>
<feature type="region of interest" description="Disordered" evidence="1">
    <location>
        <begin position="1"/>
        <end position="24"/>
    </location>
</feature>
<organism evidence="2 3">
    <name type="scientific">Coprinellus micaceus</name>
    <name type="common">Glistening ink-cap mushroom</name>
    <name type="synonym">Coprinus micaceus</name>
    <dbReference type="NCBI Taxonomy" id="71717"/>
    <lineage>
        <taxon>Eukaryota</taxon>
        <taxon>Fungi</taxon>
        <taxon>Dikarya</taxon>
        <taxon>Basidiomycota</taxon>
        <taxon>Agaricomycotina</taxon>
        <taxon>Agaricomycetes</taxon>
        <taxon>Agaricomycetidae</taxon>
        <taxon>Agaricales</taxon>
        <taxon>Agaricineae</taxon>
        <taxon>Psathyrellaceae</taxon>
        <taxon>Coprinellus</taxon>
    </lineage>
</organism>
<keyword evidence="3" id="KW-1185">Reference proteome</keyword>
<evidence type="ECO:0000313" key="3">
    <source>
        <dbReference type="Proteomes" id="UP000298030"/>
    </source>
</evidence>
<proteinExistence type="predicted"/>